<dbReference type="InterPro" id="IPR011225">
    <property type="entry name" value="IV_sec_VirJ"/>
</dbReference>
<reference evidence="3 4" key="1">
    <citation type="submission" date="2023-07" db="EMBL/GenBank/DDBJ databases">
        <title>Sorghum-associated microbial communities from plants grown in Nebraska, USA.</title>
        <authorList>
            <person name="Schachtman D."/>
        </authorList>
    </citation>
    <scope>NUCLEOTIDE SEQUENCE [LARGE SCALE GENOMIC DNA]</scope>
    <source>
        <strain evidence="3 4">DS1607</strain>
    </source>
</reference>
<name>A0ABT9S410_9BURK</name>
<feature type="signal peptide" evidence="1">
    <location>
        <begin position="1"/>
        <end position="27"/>
    </location>
</feature>
<keyword evidence="1" id="KW-0732">Signal</keyword>
<dbReference type="Proteomes" id="UP001226867">
    <property type="component" value="Unassembled WGS sequence"/>
</dbReference>
<comment type="caution">
    <text evidence="3">The sequence shown here is derived from an EMBL/GenBank/DDBJ whole genome shotgun (WGS) entry which is preliminary data.</text>
</comment>
<dbReference type="Pfam" id="PF06057">
    <property type="entry name" value="VirJ"/>
    <property type="match status" value="1"/>
</dbReference>
<dbReference type="PIRSF" id="PIRSF029063">
    <property type="entry name" value="IV_sec_VirJ"/>
    <property type="match status" value="1"/>
</dbReference>
<protein>
    <submittedName>
        <fullName evidence="3">Type IV secretory pathway VirJ component</fullName>
    </submittedName>
</protein>
<dbReference type="InterPro" id="IPR029058">
    <property type="entry name" value="AB_hydrolase_fold"/>
</dbReference>
<gene>
    <name evidence="3" type="ORF">J2W36_001315</name>
</gene>
<proteinExistence type="predicted"/>
<dbReference type="Gene3D" id="3.40.50.1820">
    <property type="entry name" value="alpha/beta hydrolase"/>
    <property type="match status" value="1"/>
</dbReference>
<evidence type="ECO:0000313" key="4">
    <source>
        <dbReference type="Proteomes" id="UP001226867"/>
    </source>
</evidence>
<feature type="domain" description="Bacterial virulence" evidence="2">
    <location>
        <begin position="302"/>
        <end position="483"/>
    </location>
</feature>
<accession>A0ABT9S410</accession>
<dbReference type="SUPFAM" id="SSF53474">
    <property type="entry name" value="alpha/beta-Hydrolases"/>
    <property type="match status" value="1"/>
</dbReference>
<sequence>MKTSLVRALSAAALCAAALLAPTLAPAQARPLQAPSASVISYGQFDNIQLLRPAGKVQQFVVLLTGGETPAASDRKLADTMVARGAMVALVPMAPFYRRLIADSQVSKCVYGGGSVDNFARHVQAQDQLQTYIEPLLVGTGDAAAFAYTLLVQSPADNFTGAISVGFCPRMSLAMPLCTANELRTRLAPDGKTVELQPAARLVAPWVASPPATAAACPAGAAPSSAAITASAPTAPAAFVKAVPQATWIAPATPADGADGIPAGFAAAYDKLAAQRVALGAPPAQLSDLPVVEVPAAGSGKRFAVLISGDGGWAAIDKGIAAGLVKDGVPVVGVDSLRYFWTARTPEGIATDIDRVIRYYAARWQRSEVLLIGFSQGADVLPFVYNRLPQRTRDSIKLNVLLAPGQKAAFEFHVSNWLGKSGDKPILPEAVKLKAANTVCFYGTDEKADALCPLLDASQTRTVAMPGGHHLGGDYDALATQVLGFVPR</sequence>
<organism evidence="3 4">
    <name type="scientific">Variovorax ginsengisoli</name>
    <dbReference type="NCBI Taxonomy" id="363844"/>
    <lineage>
        <taxon>Bacteria</taxon>
        <taxon>Pseudomonadati</taxon>
        <taxon>Pseudomonadota</taxon>
        <taxon>Betaproteobacteria</taxon>
        <taxon>Burkholderiales</taxon>
        <taxon>Comamonadaceae</taxon>
        <taxon>Variovorax</taxon>
    </lineage>
</organism>
<feature type="chain" id="PRO_5046273433" evidence="1">
    <location>
        <begin position="28"/>
        <end position="488"/>
    </location>
</feature>
<dbReference type="EMBL" id="JAUSRO010000004">
    <property type="protein sequence ID" value="MDP9899070.1"/>
    <property type="molecule type" value="Genomic_DNA"/>
</dbReference>
<evidence type="ECO:0000313" key="3">
    <source>
        <dbReference type="EMBL" id="MDP9899070.1"/>
    </source>
</evidence>
<dbReference type="RefSeq" id="WP_307688896.1">
    <property type="nucleotide sequence ID" value="NZ_JAUSRO010000004.1"/>
</dbReference>
<evidence type="ECO:0000256" key="1">
    <source>
        <dbReference type="SAM" id="SignalP"/>
    </source>
</evidence>
<evidence type="ECO:0000259" key="2">
    <source>
        <dbReference type="Pfam" id="PF06057"/>
    </source>
</evidence>
<keyword evidence="4" id="KW-1185">Reference proteome</keyword>
<dbReference type="InterPro" id="IPR010333">
    <property type="entry name" value="VirJ"/>
</dbReference>